<accession>A0ABQ6NIB3</accession>
<evidence type="ECO:0000313" key="3">
    <source>
        <dbReference type="Proteomes" id="UP001285921"/>
    </source>
</evidence>
<dbReference type="PANTHER" id="PTHR46333:SF2">
    <property type="entry name" value="CYTOKINESIS PROTEIN 3"/>
    <property type="match status" value="1"/>
</dbReference>
<dbReference type="Proteomes" id="UP001285921">
    <property type="component" value="Unassembled WGS sequence"/>
</dbReference>
<evidence type="ECO:0000259" key="1">
    <source>
        <dbReference type="SMART" id="SM00460"/>
    </source>
</evidence>
<dbReference type="InterPro" id="IPR002931">
    <property type="entry name" value="Transglutaminase-like"/>
</dbReference>
<reference evidence="2 3" key="1">
    <citation type="submission" date="2023-05" db="EMBL/GenBank/DDBJ databases">
        <title>Draft genome of Paenibacillus sp. CCS26.</title>
        <authorList>
            <person name="Akita H."/>
            <person name="Shinto Y."/>
            <person name="Kimura Z."/>
        </authorList>
    </citation>
    <scope>NUCLEOTIDE SEQUENCE [LARGE SCALE GENOMIC DNA]</scope>
    <source>
        <strain evidence="2 3">CCS26</strain>
    </source>
</reference>
<feature type="domain" description="Transglutaminase-like" evidence="1">
    <location>
        <begin position="172"/>
        <end position="228"/>
    </location>
</feature>
<keyword evidence="3" id="KW-1185">Reference proteome</keyword>
<gene>
    <name evidence="2" type="ORF">PghCCS26_19590</name>
</gene>
<dbReference type="Gene3D" id="3.10.620.30">
    <property type="match status" value="1"/>
</dbReference>
<dbReference type="EMBL" id="BTCL01000005">
    <property type="protein sequence ID" value="GMK44831.1"/>
    <property type="molecule type" value="Genomic_DNA"/>
</dbReference>
<name>A0ABQ6NIB3_9BACL</name>
<dbReference type="InterPro" id="IPR038765">
    <property type="entry name" value="Papain-like_cys_pep_sf"/>
</dbReference>
<dbReference type="RefSeq" id="WP_127491587.1">
    <property type="nucleotide sequence ID" value="NZ_BTCL01000005.1"/>
</dbReference>
<dbReference type="Pfam" id="PF01841">
    <property type="entry name" value="Transglut_core"/>
    <property type="match status" value="1"/>
</dbReference>
<dbReference type="PANTHER" id="PTHR46333">
    <property type="entry name" value="CYTOKINESIS PROTEIN 3"/>
    <property type="match status" value="1"/>
</dbReference>
<dbReference type="SUPFAM" id="SSF54001">
    <property type="entry name" value="Cysteine proteinases"/>
    <property type="match status" value="1"/>
</dbReference>
<dbReference type="InterPro" id="IPR052557">
    <property type="entry name" value="CAP/Cytokinesis_protein"/>
</dbReference>
<protein>
    <submittedName>
        <fullName evidence="2">Peptidase</fullName>
    </submittedName>
</protein>
<evidence type="ECO:0000313" key="2">
    <source>
        <dbReference type="EMBL" id="GMK44831.1"/>
    </source>
</evidence>
<dbReference type="SMART" id="SM00460">
    <property type="entry name" value="TGc"/>
    <property type="match status" value="1"/>
</dbReference>
<proteinExistence type="predicted"/>
<comment type="caution">
    <text evidence="2">The sequence shown here is derived from an EMBL/GenBank/DDBJ whole genome shotgun (WGS) entry which is preliminary data.</text>
</comment>
<organism evidence="2 3">
    <name type="scientific">Paenibacillus glycanilyticus</name>
    <dbReference type="NCBI Taxonomy" id="126569"/>
    <lineage>
        <taxon>Bacteria</taxon>
        <taxon>Bacillati</taxon>
        <taxon>Bacillota</taxon>
        <taxon>Bacilli</taxon>
        <taxon>Bacillales</taxon>
        <taxon>Paenibacillaceae</taxon>
        <taxon>Paenibacillus</taxon>
    </lineage>
</organism>
<sequence>MRKTGWKIATVAALLAVAIGLNMKSDLFSVFASASSGGGGTIDQLEDELASQFQSRSEHFTLQYKGDKHKLSDGLQNTINLALAQDDYTAYILDSYLYTIRSWGNLSTIKLEARYRETTDQTAAVDATVSQAIKQIITPQMNEHEKVKAIHDWIVNRLQYDETLKHYTAYDALTTGTAVCQGYSLLAYKMLKAVGIPVLIAEGKVKTGDHAWNMVQLGGNWYHLDLTWDDPVVKQAGTQQTESRLSYNYYLKTDDEMRVDHQWVKTYPTANHSYGSELNKLRSTDSGKADVYAKLITDLGLHWTEPENTVASLVELEQEIREAVMEQQTGMKFRYVHGSQLATDLPTAFKVAHVSVRYSARYEPYGNDGSMLVQVQLDYQ</sequence>